<accession>A0A8H7U284</accession>
<reference evidence="2" key="1">
    <citation type="submission" date="2020-11" db="EMBL/GenBank/DDBJ databases">
        <authorList>
            <person name="Koelle M."/>
            <person name="Horta M.A.C."/>
            <person name="Nowrousian M."/>
            <person name="Ohm R.A."/>
            <person name="Benz P."/>
            <person name="Pilgard A."/>
        </authorList>
    </citation>
    <scope>NUCLEOTIDE SEQUENCE</scope>
    <source>
        <strain evidence="2">FPRL280</strain>
    </source>
</reference>
<dbReference type="AlphaFoldDB" id="A0A8H7U284"/>
<sequence length="56" mass="6146">MEMVPTLTITPTRTGVTTIPTRMALHTTAMGREVLPTLPPAARPTPRATPQSKRRH</sequence>
<proteinExistence type="predicted"/>
<gene>
    <name evidence="2" type="ORF">IEO21_04806</name>
</gene>
<comment type="caution">
    <text evidence="2">The sequence shown here is derived from an EMBL/GenBank/DDBJ whole genome shotgun (WGS) entry which is preliminary data.</text>
</comment>
<evidence type="ECO:0000256" key="1">
    <source>
        <dbReference type="SAM" id="MobiDB-lite"/>
    </source>
</evidence>
<organism evidence="2 3">
    <name type="scientific">Rhodonia placenta</name>
    <dbReference type="NCBI Taxonomy" id="104341"/>
    <lineage>
        <taxon>Eukaryota</taxon>
        <taxon>Fungi</taxon>
        <taxon>Dikarya</taxon>
        <taxon>Basidiomycota</taxon>
        <taxon>Agaricomycotina</taxon>
        <taxon>Agaricomycetes</taxon>
        <taxon>Polyporales</taxon>
        <taxon>Adustoporiaceae</taxon>
        <taxon>Rhodonia</taxon>
    </lineage>
</organism>
<feature type="region of interest" description="Disordered" evidence="1">
    <location>
        <begin position="33"/>
        <end position="56"/>
    </location>
</feature>
<evidence type="ECO:0000313" key="2">
    <source>
        <dbReference type="EMBL" id="KAF9815109.1"/>
    </source>
</evidence>
<reference evidence="2" key="2">
    <citation type="journal article" name="Front. Microbiol.">
        <title>Degradative Capacity of Two Strains of Rhodonia placenta: From Phenotype to Genotype.</title>
        <authorList>
            <person name="Kolle M."/>
            <person name="Horta M.A.C."/>
            <person name="Nowrousian M."/>
            <person name="Ohm R.A."/>
            <person name="Benz J.P."/>
            <person name="Pilgard A."/>
        </authorList>
    </citation>
    <scope>NUCLEOTIDE SEQUENCE</scope>
    <source>
        <strain evidence="2">FPRL280</strain>
    </source>
</reference>
<name>A0A8H7U284_9APHY</name>
<dbReference type="Proteomes" id="UP000639403">
    <property type="component" value="Unassembled WGS sequence"/>
</dbReference>
<protein>
    <submittedName>
        <fullName evidence="2">Uncharacterized protein</fullName>
    </submittedName>
</protein>
<dbReference type="EMBL" id="JADOXO010000076">
    <property type="protein sequence ID" value="KAF9815109.1"/>
    <property type="molecule type" value="Genomic_DNA"/>
</dbReference>
<evidence type="ECO:0000313" key="3">
    <source>
        <dbReference type="Proteomes" id="UP000639403"/>
    </source>
</evidence>